<feature type="transmembrane region" description="Helical" evidence="2">
    <location>
        <begin position="6"/>
        <end position="26"/>
    </location>
</feature>
<name>A0A0M9DJB5_9BACI</name>
<dbReference type="AlphaFoldDB" id="A0A0M9DJB5"/>
<dbReference type="RefSeq" id="WP_053993837.1">
    <property type="nucleotide sequence ID" value="NZ_CP065643.1"/>
</dbReference>
<accession>A0A0M9DJB5</accession>
<evidence type="ECO:0000313" key="3">
    <source>
        <dbReference type="EMBL" id="KOY82588.1"/>
    </source>
</evidence>
<keyword evidence="4" id="KW-1185">Reference proteome</keyword>
<evidence type="ECO:0008006" key="5">
    <source>
        <dbReference type="Google" id="ProtNLM"/>
    </source>
</evidence>
<keyword evidence="2" id="KW-1133">Transmembrane helix</keyword>
<comment type="caution">
    <text evidence="3">The sequence shown here is derived from an EMBL/GenBank/DDBJ whole genome shotgun (WGS) entry which is preliminary data.</text>
</comment>
<dbReference type="OrthoDB" id="2439649at2"/>
<dbReference type="InterPro" id="IPR010273">
    <property type="entry name" value="DUF881"/>
</dbReference>
<dbReference type="Gene3D" id="3.30.70.1880">
    <property type="entry name" value="Protein of unknown function DUF881"/>
    <property type="match status" value="1"/>
</dbReference>
<dbReference type="Pfam" id="PF05949">
    <property type="entry name" value="DUF881"/>
    <property type="match status" value="1"/>
</dbReference>
<protein>
    <recommendedName>
        <fullName evidence="5">NgoFVII family restriction endonuclease</fullName>
    </recommendedName>
</protein>
<evidence type="ECO:0000313" key="4">
    <source>
        <dbReference type="Proteomes" id="UP000037977"/>
    </source>
</evidence>
<gene>
    <name evidence="3" type="ORF">ADM90_04415</name>
</gene>
<evidence type="ECO:0000256" key="1">
    <source>
        <dbReference type="ARBA" id="ARBA00009108"/>
    </source>
</evidence>
<comment type="similarity">
    <text evidence="1">Belongs to the UPF0749 family.</text>
</comment>
<dbReference type="Proteomes" id="UP000037977">
    <property type="component" value="Unassembled WGS sequence"/>
</dbReference>
<keyword evidence="2" id="KW-0472">Membrane</keyword>
<keyword evidence="2" id="KW-0812">Transmembrane</keyword>
<proteinExistence type="inferred from homology"/>
<dbReference type="STRING" id="33935.ADM90_04415"/>
<dbReference type="PANTHER" id="PTHR37313">
    <property type="entry name" value="UPF0749 PROTEIN RV1825"/>
    <property type="match status" value="1"/>
</dbReference>
<dbReference type="PANTHER" id="PTHR37313:SF2">
    <property type="entry name" value="UPF0749 PROTEIN YLXX"/>
    <property type="match status" value="1"/>
</dbReference>
<evidence type="ECO:0000256" key="2">
    <source>
        <dbReference type="SAM" id="Phobius"/>
    </source>
</evidence>
<reference evidence="3 4" key="1">
    <citation type="submission" date="2015-07" db="EMBL/GenBank/DDBJ databases">
        <title>Genome sequencing project for genomic taxonomy and phylogenomics of Bacillus-like bacteria.</title>
        <authorList>
            <person name="Liu B."/>
            <person name="Wang J."/>
            <person name="Zhu Y."/>
            <person name="Liu G."/>
            <person name="Chen Q."/>
            <person name="Chen Z."/>
            <person name="Che J."/>
            <person name="Ge C."/>
            <person name="Shi H."/>
            <person name="Pan Z."/>
            <person name="Liu X."/>
        </authorList>
    </citation>
    <scope>NUCLEOTIDE SEQUENCE [LARGE SCALE GENOMIC DNA]</scope>
    <source>
        <strain evidence="3 4">DSM 54</strain>
    </source>
</reference>
<organism evidence="3 4">
    <name type="scientific">Lysinibacillus macroides</name>
    <dbReference type="NCBI Taxonomy" id="33935"/>
    <lineage>
        <taxon>Bacteria</taxon>
        <taxon>Bacillati</taxon>
        <taxon>Bacillota</taxon>
        <taxon>Bacilli</taxon>
        <taxon>Bacillales</taxon>
        <taxon>Bacillaceae</taxon>
        <taxon>Lysinibacillus</taxon>
    </lineage>
</organism>
<dbReference type="PATRIC" id="fig|33935.3.peg.300"/>
<dbReference type="EMBL" id="LGCI01000005">
    <property type="protein sequence ID" value="KOY82588.1"/>
    <property type="molecule type" value="Genomic_DNA"/>
</dbReference>
<sequence length="239" mass="27056">MQRNMYTRITIVLFIIGLMIAVQYNTMQKPAERDTRDIWAIREELAQEKQRHSTLLAEIRSLQEVVGRYEQSEKVNQQAALTETFNRLKLQAGLTEVKGPGVILRVEPAAELIAMGYEIKEISPDLLTQLLNELFKNDATSVSIDGNRVVQTTAIRDINGRTTVNSLPLSSPPFAIYVGTSDFKAAQKMYNSLQASTFIDSFYLDNYKLVIEEPIEHLQIPAFDQPLTNDYLAEVKKGD</sequence>